<reference evidence="2 3" key="1">
    <citation type="submission" date="2020-09" db="EMBL/GenBank/DDBJ databases">
        <title>Biosynthesis of the nuclear factor of activated T cells inhibitor NFAT-133 and its congeners in Streptomyces pactum.</title>
        <authorList>
            <person name="Zhou W."/>
            <person name="Posri P."/>
            <person name="Abugrain M.E."/>
            <person name="Weisberg A.J."/>
            <person name="Chang J.H."/>
            <person name="Mahmud T."/>
        </authorList>
    </citation>
    <scope>NUCLEOTIDE SEQUENCE [LARGE SCALE GENOMIC DNA]</scope>
    <source>
        <strain evidence="2 3">ATCC 27456</strain>
    </source>
</reference>
<evidence type="ECO:0000313" key="2">
    <source>
        <dbReference type="EMBL" id="MBH5336468.1"/>
    </source>
</evidence>
<dbReference type="Pfam" id="PF19054">
    <property type="entry name" value="DUF5753"/>
    <property type="match status" value="1"/>
</dbReference>
<dbReference type="PROSITE" id="PS50943">
    <property type="entry name" value="HTH_CROC1"/>
    <property type="match status" value="1"/>
</dbReference>
<comment type="caution">
    <text evidence="2">The sequence shown here is derived from an EMBL/GenBank/DDBJ whole genome shotgun (WGS) entry which is preliminary data.</text>
</comment>
<dbReference type="InterPro" id="IPR010982">
    <property type="entry name" value="Lambda_DNA-bd_dom_sf"/>
</dbReference>
<accession>A0ABS0NMR5</accession>
<dbReference type="SMART" id="SM00530">
    <property type="entry name" value="HTH_XRE"/>
    <property type="match status" value="1"/>
</dbReference>
<protein>
    <submittedName>
        <fullName evidence="2">Helix-turn-helix transcriptional regulator</fullName>
    </submittedName>
</protein>
<feature type="domain" description="HTH cro/C1-type" evidence="1">
    <location>
        <begin position="10"/>
        <end position="51"/>
    </location>
</feature>
<evidence type="ECO:0000313" key="3">
    <source>
        <dbReference type="Proteomes" id="UP000807371"/>
    </source>
</evidence>
<organism evidence="2 3">
    <name type="scientific">Streptomyces pactum</name>
    <dbReference type="NCBI Taxonomy" id="68249"/>
    <lineage>
        <taxon>Bacteria</taxon>
        <taxon>Bacillati</taxon>
        <taxon>Actinomycetota</taxon>
        <taxon>Actinomycetes</taxon>
        <taxon>Kitasatosporales</taxon>
        <taxon>Streptomycetaceae</taxon>
        <taxon>Streptomyces</taxon>
    </lineage>
</organism>
<dbReference type="CDD" id="cd00093">
    <property type="entry name" value="HTH_XRE"/>
    <property type="match status" value="1"/>
</dbReference>
<name>A0ABS0NMR5_9ACTN</name>
<evidence type="ECO:0000259" key="1">
    <source>
        <dbReference type="PROSITE" id="PS50943"/>
    </source>
</evidence>
<dbReference type="Proteomes" id="UP000807371">
    <property type="component" value="Unassembled WGS sequence"/>
</dbReference>
<sequence length="261" mass="30043">MAWRYCGNQIKLWRTRANVTRQQLAKEANYGYDSVRSMEQGRRKPTLRLLEIADEMCGAHGLLLAAQDYLKPEKFREYAREFIEYEAEALTLNWYEPLLIPGLLQTEEYARALIGGNCPPLDDETVEVRVAARLERQAVLDKPTRAFGFVIGEAALREQVGGREVHRRQMRRLIEVGERRHVCVQVMRFCRSFHPGLLGSFVLLETPDHEQLAYIEGQETGMLLDDRAKVSVIRQRHDMILQRALGPEESACFIGELAEEL</sequence>
<gene>
    <name evidence="2" type="ORF">IHE55_17470</name>
</gene>
<dbReference type="InterPro" id="IPR001387">
    <property type="entry name" value="Cro/C1-type_HTH"/>
</dbReference>
<dbReference type="InterPro" id="IPR043917">
    <property type="entry name" value="DUF5753"/>
</dbReference>
<dbReference type="EMBL" id="JACYXC010000001">
    <property type="protein sequence ID" value="MBH5336468.1"/>
    <property type="molecule type" value="Genomic_DNA"/>
</dbReference>
<keyword evidence="3" id="KW-1185">Reference proteome</keyword>
<dbReference type="SUPFAM" id="SSF47413">
    <property type="entry name" value="lambda repressor-like DNA-binding domains"/>
    <property type="match status" value="1"/>
</dbReference>
<dbReference type="Pfam" id="PF13560">
    <property type="entry name" value="HTH_31"/>
    <property type="match status" value="1"/>
</dbReference>
<proteinExistence type="predicted"/>
<dbReference type="Gene3D" id="1.10.260.40">
    <property type="entry name" value="lambda repressor-like DNA-binding domains"/>
    <property type="match status" value="1"/>
</dbReference>